<keyword evidence="1" id="KW-0614">Plasmid</keyword>
<dbReference type="AlphaFoldDB" id="A0A8B0SRR7"/>
<dbReference type="PROSITE" id="PS00732">
    <property type="entry name" value="RIBOSOMAL_S16"/>
    <property type="match status" value="1"/>
</dbReference>
<proteinExistence type="predicted"/>
<evidence type="ECO:0000313" key="1">
    <source>
        <dbReference type="EMBL" id="QTX14993.1"/>
    </source>
</evidence>
<geneLocation type="plasmid" evidence="1">
    <name>p17-15-vir-like</name>
</geneLocation>
<organism evidence="1">
    <name type="scientific">Klebsiella pneumoniae</name>
    <dbReference type="NCBI Taxonomy" id="573"/>
    <lineage>
        <taxon>Bacteria</taxon>
        <taxon>Pseudomonadati</taxon>
        <taxon>Pseudomonadota</taxon>
        <taxon>Gammaproteobacteria</taxon>
        <taxon>Enterobacterales</taxon>
        <taxon>Enterobacteriaceae</taxon>
        <taxon>Klebsiella/Raoultella group</taxon>
        <taxon>Klebsiella</taxon>
        <taxon>Klebsiella pneumoniae complex</taxon>
    </lineage>
</organism>
<dbReference type="GO" id="GO:0006412">
    <property type="term" value="P:translation"/>
    <property type="evidence" value="ECO:0007669"/>
    <property type="project" value="InterPro"/>
</dbReference>
<name>A0A8B0SRR7_KLEPN</name>
<protein>
    <submittedName>
        <fullName evidence="1">Uncharacterized protein</fullName>
    </submittedName>
</protein>
<dbReference type="InterPro" id="IPR020592">
    <property type="entry name" value="Ribosomal_bS16_CS"/>
</dbReference>
<dbReference type="EMBL" id="MN956836">
    <property type="protein sequence ID" value="QTX14993.1"/>
    <property type="molecule type" value="Genomic_DNA"/>
</dbReference>
<accession>A0A8B0SRR7</accession>
<dbReference type="GO" id="GO:0003735">
    <property type="term" value="F:structural constituent of ribosome"/>
    <property type="evidence" value="ECO:0007669"/>
    <property type="project" value="InterPro"/>
</dbReference>
<reference evidence="1" key="1">
    <citation type="submission" date="2020-01" db="EMBL/GenBank/DDBJ databases">
        <authorList>
            <person name="Qin S."/>
        </authorList>
    </citation>
    <scope>NUCLEOTIDE SEQUENCE</scope>
    <source>
        <strain evidence="1">CVir17-16-YZ6g</strain>
        <plasmid evidence="1">p17-15-vir-like</plasmid>
    </source>
</reference>
<sequence>MEVTPVRLSRCGKEFIISPRITPCSKMIVSQRSIFFFKPDNFL</sequence>
<dbReference type="GO" id="GO:0005840">
    <property type="term" value="C:ribosome"/>
    <property type="evidence" value="ECO:0007669"/>
    <property type="project" value="InterPro"/>
</dbReference>